<feature type="region of interest" description="Disordered" evidence="1">
    <location>
        <begin position="1"/>
        <end position="40"/>
    </location>
</feature>
<gene>
    <name evidence="2" type="ORF">GIL414_LOCUS66625</name>
</gene>
<dbReference type="Proteomes" id="UP000681720">
    <property type="component" value="Unassembled WGS sequence"/>
</dbReference>
<protein>
    <submittedName>
        <fullName evidence="2">Uncharacterized protein</fullName>
    </submittedName>
</protein>
<feature type="compositionally biased region" description="Low complexity" evidence="1">
    <location>
        <begin position="7"/>
        <end position="21"/>
    </location>
</feature>
<proteinExistence type="predicted"/>
<organism evidence="2 3">
    <name type="scientific">Rotaria magnacalcarata</name>
    <dbReference type="NCBI Taxonomy" id="392030"/>
    <lineage>
        <taxon>Eukaryota</taxon>
        <taxon>Metazoa</taxon>
        <taxon>Spiralia</taxon>
        <taxon>Gnathifera</taxon>
        <taxon>Rotifera</taxon>
        <taxon>Eurotatoria</taxon>
        <taxon>Bdelloidea</taxon>
        <taxon>Philodinida</taxon>
        <taxon>Philodinidae</taxon>
        <taxon>Rotaria</taxon>
    </lineage>
</organism>
<sequence length="172" mass="19943">MPTRPLSAGKKGARKSSSPPGKKGKKKSAKAGAKDPHQEQLDELIREREEIRSKLNLVCSKLMENVNMDDYQNEIDLTKQQPSDIAINHLLSMIDQICYYRVAFLNLFQETDDNRKFSVQKKITQLSVDEPEMFRKRLTPDQRLTFVTRERDVWKENAQLLQTMYANIGMIL</sequence>
<dbReference type="AlphaFoldDB" id="A0A8S3GMF7"/>
<reference evidence="2" key="1">
    <citation type="submission" date="2021-02" db="EMBL/GenBank/DDBJ databases">
        <authorList>
            <person name="Nowell W R."/>
        </authorList>
    </citation>
    <scope>NUCLEOTIDE SEQUENCE</scope>
</reference>
<comment type="caution">
    <text evidence="2">The sequence shown here is derived from an EMBL/GenBank/DDBJ whole genome shotgun (WGS) entry which is preliminary data.</text>
</comment>
<name>A0A8S3GMF7_9BILA</name>
<dbReference type="EMBL" id="CAJOBJ010316262">
    <property type="protein sequence ID" value="CAF5169162.1"/>
    <property type="molecule type" value="Genomic_DNA"/>
</dbReference>
<accession>A0A8S3GMF7</accession>
<evidence type="ECO:0000313" key="3">
    <source>
        <dbReference type="Proteomes" id="UP000681720"/>
    </source>
</evidence>
<evidence type="ECO:0000313" key="2">
    <source>
        <dbReference type="EMBL" id="CAF5169162.1"/>
    </source>
</evidence>
<evidence type="ECO:0000256" key="1">
    <source>
        <dbReference type="SAM" id="MobiDB-lite"/>
    </source>
</evidence>